<reference evidence="2" key="1">
    <citation type="journal article" date="2019" name="Int. J. Syst. Evol. Microbiol.">
        <title>The Global Catalogue of Microorganisms (GCM) 10K type strain sequencing project: providing services to taxonomists for standard genome sequencing and annotation.</title>
        <authorList>
            <consortium name="The Broad Institute Genomics Platform"/>
            <consortium name="The Broad Institute Genome Sequencing Center for Infectious Disease"/>
            <person name="Wu L."/>
            <person name="Ma J."/>
        </authorList>
    </citation>
    <scope>NUCLEOTIDE SEQUENCE [LARGE SCALE GENOMIC DNA]</scope>
    <source>
        <strain evidence="2">JCM 18531</strain>
    </source>
</reference>
<comment type="caution">
    <text evidence="1">The sequence shown here is derived from an EMBL/GenBank/DDBJ whole genome shotgun (WGS) entry which is preliminary data.</text>
</comment>
<dbReference type="PANTHER" id="PTHR36221">
    <property type="entry name" value="DUF742 DOMAIN-CONTAINING PROTEIN"/>
    <property type="match status" value="1"/>
</dbReference>
<dbReference type="Proteomes" id="UP001499974">
    <property type="component" value="Unassembled WGS sequence"/>
</dbReference>
<dbReference type="PANTHER" id="PTHR36221:SF1">
    <property type="entry name" value="DUF742 DOMAIN-CONTAINING PROTEIN"/>
    <property type="match status" value="1"/>
</dbReference>
<proteinExistence type="predicted"/>
<protein>
    <submittedName>
        <fullName evidence="1">DUF742 domain-containing protein</fullName>
    </submittedName>
</protein>
<dbReference type="EMBL" id="BAABKM010000005">
    <property type="protein sequence ID" value="GAA4719746.1"/>
    <property type="molecule type" value="Genomic_DNA"/>
</dbReference>
<sequence>MAAETSPRDEPQPDAAAVRVRPFTLTSGRTTPRVDLPFEATLRRLGSASAGPVESHLTRILEVCDRRSVAEVSALVAMPIGVVRVLLADLVELGQVRVQTTIQEDSSYDERRELIERTLRGLRTL</sequence>
<name>A0ABP8Y353_9ACTN</name>
<dbReference type="RefSeq" id="WP_345523964.1">
    <property type="nucleotide sequence ID" value="NZ_BAABKM010000005.1"/>
</dbReference>
<keyword evidence="2" id="KW-1185">Reference proteome</keyword>
<dbReference type="Pfam" id="PF05331">
    <property type="entry name" value="DUF742"/>
    <property type="match status" value="1"/>
</dbReference>
<gene>
    <name evidence="1" type="ORF">GCM10023349_44760</name>
</gene>
<evidence type="ECO:0000313" key="1">
    <source>
        <dbReference type="EMBL" id="GAA4719746.1"/>
    </source>
</evidence>
<evidence type="ECO:0000313" key="2">
    <source>
        <dbReference type="Proteomes" id="UP001499974"/>
    </source>
</evidence>
<accession>A0ABP8Y353</accession>
<organism evidence="1 2">
    <name type="scientific">Nocardioides conyzicola</name>
    <dbReference type="NCBI Taxonomy" id="1651781"/>
    <lineage>
        <taxon>Bacteria</taxon>
        <taxon>Bacillati</taxon>
        <taxon>Actinomycetota</taxon>
        <taxon>Actinomycetes</taxon>
        <taxon>Propionibacteriales</taxon>
        <taxon>Nocardioidaceae</taxon>
        <taxon>Nocardioides</taxon>
    </lineage>
</organism>
<dbReference type="InterPro" id="IPR007995">
    <property type="entry name" value="DUF742"/>
</dbReference>